<dbReference type="InterPro" id="IPR001482">
    <property type="entry name" value="T2SS/T4SS_dom"/>
</dbReference>
<proteinExistence type="inferred from homology"/>
<reference evidence="6 7" key="1">
    <citation type="submission" date="2023-11" db="EMBL/GenBank/DDBJ databases">
        <title>Coraliomargarita sp. nov., isolated from marine algae.</title>
        <authorList>
            <person name="Lee J.K."/>
            <person name="Baek J.H."/>
            <person name="Kim J.M."/>
            <person name="Choi D.G."/>
            <person name="Jeon C.O."/>
        </authorList>
    </citation>
    <scope>NUCLEOTIDE SEQUENCE [LARGE SCALE GENOMIC DNA]</scope>
    <source>
        <strain evidence="6 7">J2-16</strain>
    </source>
</reference>
<feature type="domain" description="Bacterial type II secretion system protein E" evidence="4">
    <location>
        <begin position="174"/>
        <end position="555"/>
    </location>
</feature>
<sequence length="565" mass="63076">MTIREQLLQNYHVTLSNEAYDRALLSADENTLDLVEYLIEEELISKEVGCRLWSNRIESAYVDPLSTIISEEAIFSIPVEIARKGNVMPLYEIESALTVAMPDPHNQPLIDRLAAITGKEISPVFCLSSEVHAAIDLHYSTDKSVEELIELLEQSQGAILAKLNPEELEGMGESKSIIGLCDALLYLAIKERASDIHMEPREDSTNIRFRIDGRLQHAFTIAAALHAPLKSRIKILSHLNIAESRFPQDGRFSVPLGTEQVNFRVSVIPTIYGEKLVLRILALTGKKDFRSLDQMLISQSILEPFKQVIRNPNGMIYVTGPTGSGKSSTLYAALHEINTPEINICTIEDPVETQMEGIIQSQINTQIDLNFASLLRSLLRQDPDVILVGETRDLETAKIATEAALTGHLVFSTLHTNNAIQAVVRLVELGIEPYMVAPSLLAVLAQRLSARICEHCKRAYTPDEEVLRKFFYDYKEVESPIFYEGQGCQHCRNSGYRGRIAFHEMALITEEMRGLILAGASDAELAIAAKKVGYRPLRYDGLKKVLLGFTTVEELESHASFDWVG</sequence>
<dbReference type="Pfam" id="PF00437">
    <property type="entry name" value="T2SSE"/>
    <property type="match status" value="1"/>
</dbReference>
<evidence type="ECO:0000313" key="6">
    <source>
        <dbReference type="EMBL" id="WPJ96631.1"/>
    </source>
</evidence>
<dbReference type="SUPFAM" id="SSF52540">
    <property type="entry name" value="P-loop containing nucleoside triphosphate hydrolases"/>
    <property type="match status" value="1"/>
</dbReference>
<evidence type="ECO:0000256" key="1">
    <source>
        <dbReference type="ARBA" id="ARBA00006611"/>
    </source>
</evidence>
<evidence type="ECO:0000256" key="3">
    <source>
        <dbReference type="ARBA" id="ARBA00022840"/>
    </source>
</evidence>
<dbReference type="RefSeq" id="WP_319833489.1">
    <property type="nucleotide sequence ID" value="NZ_CP138858.1"/>
</dbReference>
<dbReference type="EMBL" id="CP138858">
    <property type="protein sequence ID" value="WPJ96631.1"/>
    <property type="molecule type" value="Genomic_DNA"/>
</dbReference>
<feature type="domain" description="Type II secretion system protein GspE N-terminal" evidence="5">
    <location>
        <begin position="61"/>
        <end position="144"/>
    </location>
</feature>
<keyword evidence="7" id="KW-1185">Reference proteome</keyword>
<keyword evidence="2" id="KW-0547">Nucleotide-binding</keyword>
<protein>
    <submittedName>
        <fullName evidence="6">GspE/PulE family protein</fullName>
    </submittedName>
</protein>
<dbReference type="CDD" id="cd01129">
    <property type="entry name" value="PulE-GspE-like"/>
    <property type="match status" value="1"/>
</dbReference>
<dbReference type="PANTHER" id="PTHR30258">
    <property type="entry name" value="TYPE II SECRETION SYSTEM PROTEIN GSPE-RELATED"/>
    <property type="match status" value="1"/>
</dbReference>
<dbReference type="Proteomes" id="UP001324993">
    <property type="component" value="Chromosome"/>
</dbReference>
<organism evidence="6 7">
    <name type="scientific">Coraliomargarita algicola</name>
    <dbReference type="NCBI Taxonomy" id="3092156"/>
    <lineage>
        <taxon>Bacteria</taxon>
        <taxon>Pseudomonadati</taxon>
        <taxon>Verrucomicrobiota</taxon>
        <taxon>Opitutia</taxon>
        <taxon>Puniceicoccales</taxon>
        <taxon>Coraliomargaritaceae</taxon>
        <taxon>Coraliomargarita</taxon>
    </lineage>
</organism>
<dbReference type="SUPFAM" id="SSF160246">
    <property type="entry name" value="EspE N-terminal domain-like"/>
    <property type="match status" value="1"/>
</dbReference>
<dbReference type="InterPro" id="IPR007831">
    <property type="entry name" value="T2SS_GspE_N"/>
</dbReference>
<dbReference type="Gene3D" id="3.40.50.300">
    <property type="entry name" value="P-loop containing nucleotide triphosphate hydrolases"/>
    <property type="match status" value="1"/>
</dbReference>
<evidence type="ECO:0000259" key="4">
    <source>
        <dbReference type="Pfam" id="PF00437"/>
    </source>
</evidence>
<name>A0ABZ0RMK2_9BACT</name>
<evidence type="ECO:0000256" key="2">
    <source>
        <dbReference type="ARBA" id="ARBA00022741"/>
    </source>
</evidence>
<evidence type="ECO:0000259" key="5">
    <source>
        <dbReference type="Pfam" id="PF05157"/>
    </source>
</evidence>
<accession>A0ABZ0RMK2</accession>
<dbReference type="PANTHER" id="PTHR30258:SF3">
    <property type="entry name" value="SLL1921 PROTEIN"/>
    <property type="match status" value="1"/>
</dbReference>
<dbReference type="InterPro" id="IPR037257">
    <property type="entry name" value="T2SS_E_N_sf"/>
</dbReference>
<evidence type="ECO:0000313" key="7">
    <source>
        <dbReference type="Proteomes" id="UP001324993"/>
    </source>
</evidence>
<keyword evidence="3" id="KW-0067">ATP-binding</keyword>
<dbReference type="Gene3D" id="3.30.450.90">
    <property type="match status" value="1"/>
</dbReference>
<dbReference type="Pfam" id="PF05157">
    <property type="entry name" value="MshEN"/>
    <property type="match status" value="1"/>
</dbReference>
<comment type="similarity">
    <text evidence="1">Belongs to the GSP E family.</text>
</comment>
<dbReference type="Gene3D" id="3.30.300.160">
    <property type="entry name" value="Type II secretion system, protein E, N-terminal domain"/>
    <property type="match status" value="1"/>
</dbReference>
<gene>
    <name evidence="6" type="ORF">SH580_02805</name>
</gene>
<dbReference type="InterPro" id="IPR027417">
    <property type="entry name" value="P-loop_NTPase"/>
</dbReference>